<gene>
    <name evidence="2" type="ORF">Q5716_12905</name>
</gene>
<comment type="caution">
    <text evidence="2">The sequence shown here is derived from an EMBL/GenBank/DDBJ whole genome shotgun (WGS) entry which is preliminary data.</text>
</comment>
<feature type="transmembrane region" description="Helical" evidence="1">
    <location>
        <begin position="15"/>
        <end position="33"/>
    </location>
</feature>
<dbReference type="EMBL" id="JAUQUB010000003">
    <property type="protein sequence ID" value="MDO7883130.1"/>
    <property type="molecule type" value="Genomic_DNA"/>
</dbReference>
<reference evidence="2 3" key="1">
    <citation type="submission" date="2023-07" db="EMBL/GenBank/DDBJ databases">
        <title>Protaetiibacter sp. nov WY-16 isolated from soil.</title>
        <authorList>
            <person name="Liu B."/>
            <person name="Wan Y."/>
        </authorList>
    </citation>
    <scope>NUCLEOTIDE SEQUENCE [LARGE SCALE GENOMIC DNA]</scope>
    <source>
        <strain evidence="2 3">WY-16</strain>
    </source>
</reference>
<evidence type="ECO:0000313" key="2">
    <source>
        <dbReference type="EMBL" id="MDO7883130.1"/>
    </source>
</evidence>
<keyword evidence="3" id="KW-1185">Reference proteome</keyword>
<feature type="transmembrane region" description="Helical" evidence="1">
    <location>
        <begin position="109"/>
        <end position="131"/>
    </location>
</feature>
<accession>A0ABT9BQ68</accession>
<protein>
    <submittedName>
        <fullName evidence="2">Uncharacterized protein</fullName>
    </submittedName>
</protein>
<keyword evidence="1" id="KW-0812">Transmembrane</keyword>
<organism evidence="2 3">
    <name type="scientific">Antiquaquibacter soli</name>
    <dbReference type="NCBI Taxonomy" id="3064523"/>
    <lineage>
        <taxon>Bacteria</taxon>
        <taxon>Bacillati</taxon>
        <taxon>Actinomycetota</taxon>
        <taxon>Actinomycetes</taxon>
        <taxon>Micrococcales</taxon>
        <taxon>Microbacteriaceae</taxon>
        <taxon>Antiquaquibacter</taxon>
    </lineage>
</organism>
<feature type="transmembrane region" description="Helical" evidence="1">
    <location>
        <begin position="39"/>
        <end position="61"/>
    </location>
</feature>
<proteinExistence type="predicted"/>
<dbReference type="RefSeq" id="WP_305003561.1">
    <property type="nucleotide sequence ID" value="NZ_JAUQUB010000003.1"/>
</dbReference>
<keyword evidence="1" id="KW-1133">Transmembrane helix</keyword>
<dbReference type="Proteomes" id="UP001241072">
    <property type="component" value="Unassembled WGS sequence"/>
</dbReference>
<evidence type="ECO:0000256" key="1">
    <source>
        <dbReference type="SAM" id="Phobius"/>
    </source>
</evidence>
<feature type="transmembrane region" description="Helical" evidence="1">
    <location>
        <begin position="82"/>
        <end position="103"/>
    </location>
</feature>
<sequence length="144" mass="16442">MHTRPLRLILKRWKALYIVGCWLLTFGLVWLAAPLLPEPMLQTLATVLEFGWIYYGTRIFRGREELLVVPRPWWRMTARPRAGFLLGPLFLFGAAQAVLFLFAQPGWAWATSLVEYAALAALYLGSSITLARRRRAPSVPKLSE</sequence>
<keyword evidence="1" id="KW-0472">Membrane</keyword>
<evidence type="ECO:0000313" key="3">
    <source>
        <dbReference type="Proteomes" id="UP001241072"/>
    </source>
</evidence>
<name>A0ABT9BQ68_9MICO</name>